<organism evidence="1 2">
    <name type="scientific">Ricinus communis</name>
    <name type="common">Castor bean</name>
    <dbReference type="NCBI Taxonomy" id="3988"/>
    <lineage>
        <taxon>Eukaryota</taxon>
        <taxon>Viridiplantae</taxon>
        <taxon>Streptophyta</taxon>
        <taxon>Embryophyta</taxon>
        <taxon>Tracheophyta</taxon>
        <taxon>Spermatophyta</taxon>
        <taxon>Magnoliopsida</taxon>
        <taxon>eudicotyledons</taxon>
        <taxon>Gunneridae</taxon>
        <taxon>Pentapetalae</taxon>
        <taxon>rosids</taxon>
        <taxon>fabids</taxon>
        <taxon>Malpighiales</taxon>
        <taxon>Euphorbiaceae</taxon>
        <taxon>Acalyphoideae</taxon>
        <taxon>Acalypheae</taxon>
        <taxon>Ricinus</taxon>
    </lineage>
</organism>
<dbReference type="Proteomes" id="UP000008311">
    <property type="component" value="Unassembled WGS sequence"/>
</dbReference>
<keyword evidence="2" id="KW-1185">Reference proteome</keyword>
<dbReference type="PANTHER" id="PTHR46890">
    <property type="entry name" value="NON-LTR RETROLELEMENT REVERSE TRANSCRIPTASE-LIKE PROTEIN-RELATED"/>
    <property type="match status" value="1"/>
</dbReference>
<proteinExistence type="predicted"/>
<gene>
    <name evidence="1" type="ORF">RCOM_2052550</name>
</gene>
<sequence length="390" mass="43895">MDSATSKEILRGTRKSAKVTALTKKLDGHAEDKMLVDRIVDEKTEDVAEPIKNVGANDGLILFWEKPFNITIKSYSLGHIDAVVLESVSVSVNTAMNNQLISPFVADEIKTALFDMHPYKALGLVGFHALFYQKFWSIVGENITRECLEFLNSGVRREERNKTLITLVPKVQQPQHVKEFRPIILVHDCANLKNYLKPYELASGQTVNYEKSTLSFSPNCKDAIITAMKDLFVVLVVHGHQSAYVQNFGEVVVSQEIRCTGSLGIFYRSLLEGKELVNLRLWWRISDGASTYVYEDKWLPIPLSLMCDGGWNAAMVQNHFHPHEAAVILAIPRPRFLVPDSPCWHFKKIRISFEASSSTGGSISGCFRYLPRGMLGSKKFTDPLQQLGFI</sequence>
<dbReference type="InterPro" id="IPR052343">
    <property type="entry name" value="Retrotransposon-Effector_Assoc"/>
</dbReference>
<name>B9TAI1_RICCO</name>
<accession>B9TAI1</accession>
<evidence type="ECO:0000313" key="1">
    <source>
        <dbReference type="EMBL" id="EEF27133.1"/>
    </source>
</evidence>
<dbReference type="InParanoid" id="B9TAI1"/>
<dbReference type="PANTHER" id="PTHR46890:SF19">
    <property type="entry name" value="CYSTEINE-RICH RECEPTOR-LIKE PROTEIN KINASE"/>
    <property type="match status" value="1"/>
</dbReference>
<reference evidence="2" key="1">
    <citation type="journal article" date="2010" name="Nat. Biotechnol.">
        <title>Draft genome sequence of the oilseed species Ricinus communis.</title>
        <authorList>
            <person name="Chan A.P."/>
            <person name="Crabtree J."/>
            <person name="Zhao Q."/>
            <person name="Lorenzi H."/>
            <person name="Orvis J."/>
            <person name="Puiu D."/>
            <person name="Melake-Berhan A."/>
            <person name="Jones K.M."/>
            <person name="Redman J."/>
            <person name="Chen G."/>
            <person name="Cahoon E.B."/>
            <person name="Gedil M."/>
            <person name="Stanke M."/>
            <person name="Haas B.J."/>
            <person name="Wortman J.R."/>
            <person name="Fraser-Liggett C.M."/>
            <person name="Ravel J."/>
            <person name="Rabinowicz P.D."/>
        </authorList>
    </citation>
    <scope>NUCLEOTIDE SEQUENCE [LARGE SCALE GENOMIC DNA]</scope>
    <source>
        <strain evidence="2">cv. Hale</strain>
    </source>
</reference>
<dbReference type="EMBL" id="EQ975767">
    <property type="protein sequence ID" value="EEF27133.1"/>
    <property type="molecule type" value="Genomic_DNA"/>
</dbReference>
<feature type="non-terminal residue" evidence="1">
    <location>
        <position position="390"/>
    </location>
</feature>
<evidence type="ECO:0000313" key="2">
    <source>
        <dbReference type="Proteomes" id="UP000008311"/>
    </source>
</evidence>
<protein>
    <submittedName>
        <fullName evidence="1">Uncharacterized protein</fullName>
    </submittedName>
</protein>
<dbReference type="AlphaFoldDB" id="B9TAI1"/>
<dbReference type="eggNOG" id="KOG1075">
    <property type="taxonomic scope" value="Eukaryota"/>
</dbReference>